<sequence length="70" mass="7738">MIGGIRPRAEKFRAARSMCSRLSVSRFTRMIKSGVGKEVKTLTTRCTQTGSGHTTEIDATRPGHTQKVCR</sequence>
<reference evidence="2 3" key="1">
    <citation type="submission" date="2015-07" db="EMBL/GenBank/DDBJ databases">
        <title>The genome of Dufourea novaeangliae.</title>
        <authorList>
            <person name="Pan H."/>
            <person name="Kapheim K."/>
        </authorList>
    </citation>
    <scope>NUCLEOTIDE SEQUENCE [LARGE SCALE GENOMIC DNA]</scope>
    <source>
        <strain evidence="2">0120121106</strain>
        <tissue evidence="2">Whole body</tissue>
    </source>
</reference>
<dbReference type="AlphaFoldDB" id="A0A154NWF1"/>
<evidence type="ECO:0000256" key="1">
    <source>
        <dbReference type="SAM" id="MobiDB-lite"/>
    </source>
</evidence>
<dbReference type="EMBL" id="KQ434772">
    <property type="protein sequence ID" value="KZC03911.1"/>
    <property type="molecule type" value="Genomic_DNA"/>
</dbReference>
<protein>
    <submittedName>
        <fullName evidence="2">Uncharacterized protein</fullName>
    </submittedName>
</protein>
<dbReference type="Proteomes" id="UP000076502">
    <property type="component" value="Unassembled WGS sequence"/>
</dbReference>
<accession>A0A154NWF1</accession>
<gene>
    <name evidence="2" type="ORF">WN55_00091</name>
</gene>
<keyword evidence="3" id="KW-1185">Reference proteome</keyword>
<evidence type="ECO:0000313" key="3">
    <source>
        <dbReference type="Proteomes" id="UP000076502"/>
    </source>
</evidence>
<name>A0A154NWF1_DUFNO</name>
<feature type="region of interest" description="Disordered" evidence="1">
    <location>
        <begin position="46"/>
        <end position="70"/>
    </location>
</feature>
<proteinExistence type="predicted"/>
<organism evidence="2 3">
    <name type="scientific">Dufourea novaeangliae</name>
    <name type="common">Sweat bee</name>
    <dbReference type="NCBI Taxonomy" id="178035"/>
    <lineage>
        <taxon>Eukaryota</taxon>
        <taxon>Metazoa</taxon>
        <taxon>Ecdysozoa</taxon>
        <taxon>Arthropoda</taxon>
        <taxon>Hexapoda</taxon>
        <taxon>Insecta</taxon>
        <taxon>Pterygota</taxon>
        <taxon>Neoptera</taxon>
        <taxon>Endopterygota</taxon>
        <taxon>Hymenoptera</taxon>
        <taxon>Apocrita</taxon>
        <taxon>Aculeata</taxon>
        <taxon>Apoidea</taxon>
        <taxon>Anthophila</taxon>
        <taxon>Halictidae</taxon>
        <taxon>Rophitinae</taxon>
        <taxon>Dufourea</taxon>
    </lineage>
</organism>
<evidence type="ECO:0000313" key="2">
    <source>
        <dbReference type="EMBL" id="KZC03911.1"/>
    </source>
</evidence>